<evidence type="ECO:0000256" key="7">
    <source>
        <dbReference type="ARBA" id="ARBA00023239"/>
    </source>
</evidence>
<dbReference type="OMA" id="AKGNHLR"/>
<dbReference type="SUPFAM" id="SSF49785">
    <property type="entry name" value="Galactose-binding domain-like"/>
    <property type="match status" value="1"/>
</dbReference>
<accession>A0A835DIJ7</accession>
<evidence type="ECO:0000259" key="8">
    <source>
        <dbReference type="Pfam" id="PF14683"/>
    </source>
</evidence>
<dbReference type="GO" id="GO:0005576">
    <property type="term" value="C:extracellular region"/>
    <property type="evidence" value="ECO:0007669"/>
    <property type="project" value="UniProtKB-SubCell"/>
</dbReference>
<dbReference type="CDD" id="cd10320">
    <property type="entry name" value="RGL4_N"/>
    <property type="match status" value="1"/>
</dbReference>
<dbReference type="PANTHER" id="PTHR32018:SF6">
    <property type="entry name" value="RHAMNOGALACTURONAN ENDOLYASE"/>
    <property type="match status" value="1"/>
</dbReference>
<dbReference type="GO" id="GO:0030246">
    <property type="term" value="F:carbohydrate binding"/>
    <property type="evidence" value="ECO:0007669"/>
    <property type="project" value="InterPro"/>
</dbReference>
<feature type="domain" description="Rhamnogalacturonan lyase" evidence="9">
    <location>
        <begin position="336"/>
        <end position="409"/>
    </location>
</feature>
<dbReference type="InterPro" id="IPR010325">
    <property type="entry name" value="Rhamnogal_lyase"/>
</dbReference>
<dbReference type="PANTHER" id="PTHR32018">
    <property type="entry name" value="RHAMNOGALACTURONATE LYASE FAMILY PROTEIN"/>
    <property type="match status" value="1"/>
</dbReference>
<keyword evidence="5" id="KW-0964">Secreted</keyword>
<dbReference type="FunFam" id="2.60.40.1120:FF:000033">
    <property type="entry name" value="Rhamnogalacturonate lyase B"/>
    <property type="match status" value="1"/>
</dbReference>
<dbReference type="SUPFAM" id="SSF74650">
    <property type="entry name" value="Galactose mutarotase-like"/>
    <property type="match status" value="1"/>
</dbReference>
<evidence type="ECO:0000256" key="3">
    <source>
        <dbReference type="ARBA" id="ARBA00010418"/>
    </source>
</evidence>
<feature type="domain" description="Rhamnogalacturonan lyase" evidence="8">
    <location>
        <begin position="422"/>
        <end position="610"/>
    </location>
</feature>
<dbReference type="GO" id="GO:0102210">
    <property type="term" value="F:rhamnogalacturonan endolyase activity"/>
    <property type="evidence" value="ECO:0007669"/>
    <property type="project" value="UniProtKB-EC"/>
</dbReference>
<comment type="catalytic activity">
    <reaction evidence="1">
        <text>Endotype eliminative cleavage of L-alpha-rhamnopyranosyl-(1-&gt;4)-alpha-D-galactopyranosyluronic acid bonds of rhamnogalacturonan I domains in ramified hairy regions of pectin leaving L-rhamnopyranose at the reducing end and 4-deoxy-4,5-unsaturated D-galactopyranosyluronic acid at the non-reducing end.</text>
        <dbReference type="EC" id="4.2.2.23"/>
    </reaction>
</comment>
<comment type="caution">
    <text evidence="10">The sequence shown here is derived from an EMBL/GenBank/DDBJ whole genome shotgun (WGS) entry which is preliminary data.</text>
</comment>
<dbReference type="Proteomes" id="UP000655225">
    <property type="component" value="Unassembled WGS sequence"/>
</dbReference>
<sequence length="617" mass="71205">MDNGILQVTLSNPGGFVLGIRYNGIDNLLESHNRDGNRGYWDVVWSEPRFPGSYDRTKGTSFKVIMQNENQVELSFVRTWNSFLTGTVVPLNIDKRFIMLNGSSGFYSYAIYERLEGWPDFNVDQIRIVFKLRKDKFDYMAISDYRQRIMPTAEDRARGEPLAYPEAVLLRNPSNSYLKGEVDDKYQYSCEDRNNRVHGWISFDPPVGFWMITPSDEFRTGGPLKQDLTSHVGPTTLSMFVSTHYAGEDLGMKFKNGEPWKKVFGPVFIYLNSVPDRKNLRGLWDDAKEQMSKEVKSWPYSFPVSEDFPSSDQRGTITGRLLVLDRYINAKNISANSAYVGLALPGDVGSWQRETKGYQFWTRSDIDGRFFINGVRVGDYSLYAWVPGFIGDYRHYVNVTITPGSKINLGDIVYEPPRSDRTLWEIGVPDRSAAEFYVPNPNPNYINRLYVDQSDNYRQYGLWERYTDLYPDEDLVYRVGISNYRRDWFFAHVTRRTMNNTYKPTTWRITFALNKVSRTKTYYLRLALASASFSELQVRVNDPTEHPPPFTTGLIGRDNSIARHGIHGLYHLYSVEIPGNKLWKGNNTIFLTQSRCLNAFEGIMYDYIRLEGPPASS</sequence>
<evidence type="ECO:0000256" key="5">
    <source>
        <dbReference type="ARBA" id="ARBA00022525"/>
    </source>
</evidence>
<evidence type="ECO:0000259" key="9">
    <source>
        <dbReference type="Pfam" id="PF14686"/>
    </source>
</evidence>
<dbReference type="Pfam" id="PF14686">
    <property type="entry name" value="fn3_3"/>
    <property type="match status" value="1"/>
</dbReference>
<evidence type="ECO:0000256" key="6">
    <source>
        <dbReference type="ARBA" id="ARBA00022729"/>
    </source>
</evidence>
<dbReference type="InterPro" id="IPR011013">
    <property type="entry name" value="Gal_mutarotase_sf_dom"/>
</dbReference>
<protein>
    <recommendedName>
        <fullName evidence="4">rhamnogalacturonan endolyase</fullName>
        <ecNumber evidence="4">4.2.2.23</ecNumber>
    </recommendedName>
</protein>
<dbReference type="EC" id="4.2.2.23" evidence="4"/>
<dbReference type="InterPro" id="IPR014718">
    <property type="entry name" value="GH-type_carb-bd"/>
</dbReference>
<evidence type="ECO:0000256" key="2">
    <source>
        <dbReference type="ARBA" id="ARBA00004613"/>
    </source>
</evidence>
<dbReference type="SUPFAM" id="SSF49452">
    <property type="entry name" value="Starch-binding domain-like"/>
    <property type="match status" value="1"/>
</dbReference>
<keyword evidence="6" id="KW-0732">Signal</keyword>
<evidence type="ECO:0000313" key="11">
    <source>
        <dbReference type="Proteomes" id="UP000655225"/>
    </source>
</evidence>
<keyword evidence="7" id="KW-0456">Lyase</keyword>
<dbReference type="EMBL" id="JABCRI010000006">
    <property type="protein sequence ID" value="KAF8404746.1"/>
    <property type="molecule type" value="Genomic_DNA"/>
</dbReference>
<dbReference type="InterPro" id="IPR029411">
    <property type="entry name" value="RG-lyase_III"/>
</dbReference>
<gene>
    <name evidence="10" type="ORF">HHK36_009635</name>
</gene>
<dbReference type="InterPro" id="IPR008979">
    <property type="entry name" value="Galactose-bd-like_sf"/>
</dbReference>
<evidence type="ECO:0000313" key="10">
    <source>
        <dbReference type="EMBL" id="KAF8404746.1"/>
    </source>
</evidence>
<dbReference type="InterPro" id="IPR029413">
    <property type="entry name" value="RG-lyase_II"/>
</dbReference>
<evidence type="ECO:0000256" key="1">
    <source>
        <dbReference type="ARBA" id="ARBA00001324"/>
    </source>
</evidence>
<dbReference type="GO" id="GO:0005975">
    <property type="term" value="P:carbohydrate metabolic process"/>
    <property type="evidence" value="ECO:0007669"/>
    <property type="project" value="InterPro"/>
</dbReference>
<dbReference type="AlphaFoldDB" id="A0A835DIJ7"/>
<reference evidence="10 11" key="1">
    <citation type="submission" date="2020-04" db="EMBL/GenBank/DDBJ databases">
        <title>Plant Genome Project.</title>
        <authorList>
            <person name="Zhang R.-G."/>
        </authorList>
    </citation>
    <scope>NUCLEOTIDE SEQUENCE [LARGE SCALE GENOMIC DNA]</scope>
    <source>
        <strain evidence="10">YNK0</strain>
        <tissue evidence="10">Leaf</tissue>
    </source>
</reference>
<dbReference type="CDD" id="cd10317">
    <property type="entry name" value="RGL4_C"/>
    <property type="match status" value="1"/>
</dbReference>
<dbReference type="InterPro" id="IPR013784">
    <property type="entry name" value="Carb-bd-like_fold"/>
</dbReference>
<name>A0A835DIJ7_TETSI</name>
<evidence type="ECO:0000256" key="4">
    <source>
        <dbReference type="ARBA" id="ARBA00012437"/>
    </source>
</evidence>
<dbReference type="Pfam" id="PF06045">
    <property type="entry name" value="Rhamnogal_lyase"/>
    <property type="match status" value="1"/>
</dbReference>
<dbReference type="Gene3D" id="2.60.120.260">
    <property type="entry name" value="Galactose-binding domain-like"/>
    <property type="match status" value="1"/>
</dbReference>
<keyword evidence="11" id="KW-1185">Reference proteome</keyword>
<dbReference type="InterPro" id="IPR051850">
    <property type="entry name" value="Polysacch_Lyase_4"/>
</dbReference>
<comment type="similarity">
    <text evidence="3">Belongs to the polysaccharide lyase 4 family.</text>
</comment>
<comment type="subcellular location">
    <subcellularLocation>
        <location evidence="2">Secreted</location>
    </subcellularLocation>
</comment>
<dbReference type="CDD" id="cd10316">
    <property type="entry name" value="RGL4_M"/>
    <property type="match status" value="1"/>
</dbReference>
<dbReference type="OrthoDB" id="2130367at2759"/>
<proteinExistence type="inferred from homology"/>
<dbReference type="Gene3D" id="2.60.40.1120">
    <property type="entry name" value="Carboxypeptidase-like, regulatory domain"/>
    <property type="match status" value="1"/>
</dbReference>
<dbReference type="Pfam" id="PF14683">
    <property type="entry name" value="CBM-like"/>
    <property type="match status" value="1"/>
</dbReference>
<dbReference type="Gene3D" id="2.70.98.10">
    <property type="match status" value="1"/>
</dbReference>
<organism evidence="10 11">
    <name type="scientific">Tetracentron sinense</name>
    <name type="common">Spur-leaf</name>
    <dbReference type="NCBI Taxonomy" id="13715"/>
    <lineage>
        <taxon>Eukaryota</taxon>
        <taxon>Viridiplantae</taxon>
        <taxon>Streptophyta</taxon>
        <taxon>Embryophyta</taxon>
        <taxon>Tracheophyta</taxon>
        <taxon>Spermatophyta</taxon>
        <taxon>Magnoliopsida</taxon>
        <taxon>Trochodendrales</taxon>
        <taxon>Trochodendraceae</taxon>
        <taxon>Tetracentron</taxon>
    </lineage>
</organism>